<dbReference type="SUPFAM" id="SSF53067">
    <property type="entry name" value="Actin-like ATPase domain"/>
    <property type="match status" value="2"/>
</dbReference>
<dbReference type="SUPFAM" id="SSF53659">
    <property type="entry name" value="Isocitrate/Isopropylmalate dehydrogenase-like"/>
    <property type="match status" value="1"/>
</dbReference>
<keyword evidence="2" id="KW-0067">ATP-binding</keyword>
<dbReference type="FunFam" id="2.60.34.10:FF:000014">
    <property type="entry name" value="Chaperone protein DnaK HSP70"/>
    <property type="match status" value="1"/>
</dbReference>
<dbReference type="CDD" id="cd11733">
    <property type="entry name" value="ASKHA_NBD_HSP70_HSPA9"/>
    <property type="match status" value="1"/>
</dbReference>
<feature type="region of interest" description="Disordered" evidence="4">
    <location>
        <begin position="1004"/>
        <end position="1026"/>
    </location>
</feature>
<dbReference type="PANTHER" id="PTHR19375">
    <property type="entry name" value="HEAT SHOCK PROTEIN 70KDA"/>
    <property type="match status" value="1"/>
</dbReference>
<dbReference type="Pfam" id="PF03971">
    <property type="entry name" value="IDH"/>
    <property type="match status" value="1"/>
</dbReference>
<dbReference type="EMBL" id="CAMXCT010001053">
    <property type="protein sequence ID" value="CAI3986156.1"/>
    <property type="molecule type" value="Genomic_DNA"/>
</dbReference>
<evidence type="ECO:0000256" key="4">
    <source>
        <dbReference type="SAM" id="MobiDB-lite"/>
    </source>
</evidence>
<dbReference type="Proteomes" id="UP001152797">
    <property type="component" value="Unassembled WGS sequence"/>
</dbReference>
<dbReference type="PROSITE" id="PS00329">
    <property type="entry name" value="HSP70_2"/>
    <property type="match status" value="1"/>
</dbReference>
<dbReference type="InterPro" id="IPR004436">
    <property type="entry name" value="Isocitrate_DH_NADP_mono"/>
</dbReference>
<dbReference type="PROSITE" id="PS01036">
    <property type="entry name" value="HSP70_3"/>
    <property type="match status" value="1"/>
</dbReference>
<keyword evidence="7" id="KW-0346">Stress response</keyword>
<dbReference type="NCBIfam" id="NF001413">
    <property type="entry name" value="PRK00290.1"/>
    <property type="match status" value="1"/>
</dbReference>
<feature type="compositionally biased region" description="Basic and acidic residues" evidence="4">
    <location>
        <begin position="1101"/>
        <end position="1119"/>
    </location>
</feature>
<dbReference type="FunFam" id="3.90.640.10:FF:000003">
    <property type="entry name" value="Molecular chaperone DnaK"/>
    <property type="match status" value="1"/>
</dbReference>
<evidence type="ECO:0000313" key="6">
    <source>
        <dbReference type="EMBL" id="CAL1139531.1"/>
    </source>
</evidence>
<feature type="region of interest" description="Disordered" evidence="4">
    <location>
        <begin position="1083"/>
        <end position="1119"/>
    </location>
</feature>
<dbReference type="HAMAP" id="MF_00332">
    <property type="entry name" value="DnaK"/>
    <property type="match status" value="1"/>
</dbReference>
<feature type="coiled-coil region" evidence="3">
    <location>
        <begin position="1047"/>
        <end position="1081"/>
    </location>
</feature>
<dbReference type="Gene3D" id="1.20.1270.10">
    <property type="match status" value="1"/>
</dbReference>
<dbReference type="EMBL" id="CAMXCT020001053">
    <property type="protein sequence ID" value="CAL1139531.1"/>
    <property type="molecule type" value="Genomic_DNA"/>
</dbReference>
<dbReference type="NCBIfam" id="TIGR02350">
    <property type="entry name" value="prok_dnaK"/>
    <property type="match status" value="1"/>
</dbReference>
<evidence type="ECO:0000313" key="8">
    <source>
        <dbReference type="Proteomes" id="UP001152797"/>
    </source>
</evidence>
<dbReference type="Gene3D" id="3.30.420.40">
    <property type="match status" value="2"/>
</dbReference>
<comment type="caution">
    <text evidence="5">The sequence shown here is derived from an EMBL/GenBank/DDBJ whole genome shotgun (WGS) entry which is preliminary data.</text>
</comment>
<dbReference type="FunFam" id="3.30.420.40:FF:000004">
    <property type="entry name" value="Molecular chaperone DnaK"/>
    <property type="match status" value="1"/>
</dbReference>
<dbReference type="PROSITE" id="PS00297">
    <property type="entry name" value="HSP70_1"/>
    <property type="match status" value="1"/>
</dbReference>
<dbReference type="AlphaFoldDB" id="A0A9P1C9D6"/>
<evidence type="ECO:0000256" key="1">
    <source>
        <dbReference type="ARBA" id="ARBA00022741"/>
    </source>
</evidence>
<dbReference type="GO" id="GO:0004450">
    <property type="term" value="F:isocitrate dehydrogenase (NADP+) activity"/>
    <property type="evidence" value="ECO:0007669"/>
    <property type="project" value="InterPro"/>
</dbReference>
<accession>A0A9P1C9D6</accession>
<dbReference type="InterPro" id="IPR012725">
    <property type="entry name" value="Chaperone_DnaK"/>
</dbReference>
<dbReference type="Gene3D" id="3.90.640.10">
    <property type="entry name" value="Actin, Chain A, domain 4"/>
    <property type="match status" value="1"/>
</dbReference>
<keyword evidence="3" id="KW-0175">Coiled coil</keyword>
<dbReference type="InterPro" id="IPR018181">
    <property type="entry name" value="Heat_shock_70_CS"/>
</dbReference>
<dbReference type="GO" id="GO:0051082">
    <property type="term" value="F:unfolded protein binding"/>
    <property type="evidence" value="ECO:0007669"/>
    <property type="project" value="InterPro"/>
</dbReference>
<dbReference type="PRINTS" id="PR00301">
    <property type="entry name" value="HEATSHOCK70"/>
</dbReference>
<feature type="compositionally biased region" description="Basic and acidic residues" evidence="4">
    <location>
        <begin position="1004"/>
        <end position="1024"/>
    </location>
</feature>
<dbReference type="GO" id="GO:0006099">
    <property type="term" value="P:tricarboxylic acid cycle"/>
    <property type="evidence" value="ECO:0007669"/>
    <property type="project" value="InterPro"/>
</dbReference>
<dbReference type="SUPFAM" id="SSF100934">
    <property type="entry name" value="Heat shock protein 70kD (HSP70), C-terminal subdomain"/>
    <property type="match status" value="1"/>
</dbReference>
<dbReference type="InterPro" id="IPR029047">
    <property type="entry name" value="HSP70_peptide-bd_sf"/>
</dbReference>
<dbReference type="InterPro" id="IPR043129">
    <property type="entry name" value="ATPase_NBD"/>
</dbReference>
<reference evidence="5" key="1">
    <citation type="submission" date="2022-10" db="EMBL/GenBank/DDBJ databases">
        <authorList>
            <person name="Chen Y."/>
            <person name="Dougan E. K."/>
            <person name="Chan C."/>
            <person name="Rhodes N."/>
            <person name="Thang M."/>
        </authorList>
    </citation>
    <scope>NUCLEOTIDE SEQUENCE</scope>
</reference>
<gene>
    <name evidence="5" type="ORF">C1SCF055_LOCUS13528</name>
</gene>
<feature type="compositionally biased region" description="Polar residues" evidence="4">
    <location>
        <begin position="1084"/>
        <end position="1098"/>
    </location>
</feature>
<organism evidence="5">
    <name type="scientific">Cladocopium goreaui</name>
    <dbReference type="NCBI Taxonomy" id="2562237"/>
    <lineage>
        <taxon>Eukaryota</taxon>
        <taxon>Sar</taxon>
        <taxon>Alveolata</taxon>
        <taxon>Dinophyceae</taxon>
        <taxon>Suessiales</taxon>
        <taxon>Symbiodiniaceae</taxon>
        <taxon>Cladocopium</taxon>
    </lineage>
</organism>
<dbReference type="InterPro" id="IPR013126">
    <property type="entry name" value="Hsp_70_fam"/>
</dbReference>
<dbReference type="GO" id="GO:0140662">
    <property type="term" value="F:ATP-dependent protein folding chaperone"/>
    <property type="evidence" value="ECO:0007669"/>
    <property type="project" value="InterPro"/>
</dbReference>
<evidence type="ECO:0000256" key="2">
    <source>
        <dbReference type="ARBA" id="ARBA00022840"/>
    </source>
</evidence>
<name>A0A9P1C9D6_9DINO</name>
<dbReference type="Pfam" id="PF00012">
    <property type="entry name" value="HSP70"/>
    <property type="match status" value="1"/>
</dbReference>
<dbReference type="OrthoDB" id="2401965at2759"/>
<keyword evidence="1" id="KW-0547">Nucleotide-binding</keyword>
<evidence type="ECO:0000313" key="5">
    <source>
        <dbReference type="EMBL" id="CAI3986156.1"/>
    </source>
</evidence>
<reference evidence="6" key="2">
    <citation type="submission" date="2024-04" db="EMBL/GenBank/DDBJ databases">
        <authorList>
            <person name="Chen Y."/>
            <person name="Shah S."/>
            <person name="Dougan E. K."/>
            <person name="Thang M."/>
            <person name="Chan C."/>
        </authorList>
    </citation>
    <scope>NUCLEOTIDE SEQUENCE [LARGE SCALE GENOMIC DNA]</scope>
</reference>
<proteinExistence type="inferred from homology"/>
<dbReference type="Gene3D" id="2.60.34.10">
    <property type="entry name" value="Substrate Binding Domain Of DNAk, Chain A, domain 1"/>
    <property type="match status" value="1"/>
</dbReference>
<evidence type="ECO:0000313" key="7">
    <source>
        <dbReference type="EMBL" id="CAL4773468.1"/>
    </source>
</evidence>
<dbReference type="GO" id="GO:0005524">
    <property type="term" value="F:ATP binding"/>
    <property type="evidence" value="ECO:0007669"/>
    <property type="project" value="UniProtKB-KW"/>
</dbReference>
<dbReference type="InterPro" id="IPR029048">
    <property type="entry name" value="HSP70_C_sf"/>
</dbReference>
<keyword evidence="8" id="KW-1185">Reference proteome</keyword>
<dbReference type="FunFam" id="1.20.1270.10:FF:000001">
    <property type="entry name" value="Molecular chaperone DnaK"/>
    <property type="match status" value="1"/>
</dbReference>
<dbReference type="EMBL" id="CAMXCT030001053">
    <property type="protein sequence ID" value="CAL4773468.1"/>
    <property type="molecule type" value="Genomic_DNA"/>
</dbReference>
<evidence type="ECO:0000256" key="3">
    <source>
        <dbReference type="SAM" id="Coils"/>
    </source>
</evidence>
<sequence length="1119" mass="121369">MPTNNAKSSEDIIHLKVAQGEYLALSVSIQDLARDTGNETASVLAAALDKAVGTFLSANKNPSRKVKEIDNRGSHYWLARYWADELAKQDKDAKLKQTFQKVSKELADSEETILKDFTDCQGAAVDIGGYYRVDVEKTTKAMNPSACFNDIIKGLGQHGCPALLTAAKNSGVFLNRNQRHHRAEPTRREPETAPGLTRLPSGHELLVASCTAGTTPGEAQALLLRMDSRFETSEHLLQLPATEYLFSLSLADFQSALEVADGNSARRDTERAKLVVTNRTPHFSDDISALKVSGANLEAAGVLHDFFGYRLAGGNYLDENRTPEQEAKARCLKDFLAAEEQEASAASLSLLSVPWAFSCPSWALAVRIVAALCGDPERLLRLHCEDLLLMTRQAKNQEHCPWLSGALHSLATLVKHSGTEVCGWLADCASGEAYPPAEVFELARRWGWQRAGPVSSMPVPTLAARLSRTSTLRQSRRTFLTASSMRLAVQGDVIGIDLGTTNSCVAIMEGSTPKVIENAEGMRTTPSFVGFTSDGQRLVGIPAKRQAVTNSENTVFAAKRLIGRSYDDEATQKDKKVLPYKVVRAPNGDAWIEAGGEKYAPSQIGAFVLTKMKETAEAYLGRNVGTAVITVPAYFNDAQRQATKDAGKISGLDVARIINEPTAAALAFGMDKGGDGQILAVYDLGGGTFDISILEISGGVFEVKATNGDTSLGGEDFDHAIVKYLVDEFKKSQGIDLGQDKLALQRLREASEVAKVELSSKVQTDVNLPFITADQSGPKHMNIQMTRSKLEQIVDSYLQRTKAPCQACNKDAGVEPKDINEVLLVGGMTRMPKVMEIVQDIYQKEPSKSVNPDEAVAMGAAIQAGVLKGDVKDILLLDVTPLSLGIETLGGVFTRLISRNTTIPTKKSQVFSTAADNQTQVGIKVFQGEREMAADNQMLGQFDLVGIPPAPRGVPQIEVTFDIDANGIVNVSAADKGTGKKQAITIRSSGGLSDAEIDRMVNEAESMRETDQRKKDTVQAKNDGENLAYQVEKQLTELKDKMSTADADELKNLVAELRTALAAEEGDLDLIKNKTKDLQEKSWKVTQQAYQQGASTEGDSSEQKTEESDKDKDGEKEKK</sequence>
<feature type="region of interest" description="Disordered" evidence="4">
    <location>
        <begin position="178"/>
        <end position="198"/>
    </location>
</feature>
<dbReference type="SUPFAM" id="SSF100920">
    <property type="entry name" value="Heat shock protein 70kD (HSP70), peptide-binding domain"/>
    <property type="match status" value="1"/>
</dbReference>
<protein>
    <submittedName>
        <fullName evidence="7">Heat shock 70 kDa protein, mitochondrial</fullName>
    </submittedName>
</protein>